<dbReference type="EMBL" id="JARVKF010000396">
    <property type="protein sequence ID" value="KAK9417646.1"/>
    <property type="molecule type" value="Genomic_DNA"/>
</dbReference>
<evidence type="ECO:0000256" key="4">
    <source>
        <dbReference type="ARBA" id="ARBA00023163"/>
    </source>
</evidence>
<evidence type="ECO:0000256" key="6">
    <source>
        <dbReference type="SAM" id="MobiDB-lite"/>
    </source>
</evidence>
<evidence type="ECO:0000256" key="3">
    <source>
        <dbReference type="ARBA" id="ARBA00023125"/>
    </source>
</evidence>
<evidence type="ECO:0000259" key="7">
    <source>
        <dbReference type="PROSITE" id="PS00463"/>
    </source>
</evidence>
<comment type="caution">
    <text evidence="8">The sequence shown here is derived from an EMBL/GenBank/DDBJ whole genome shotgun (WGS) entry which is preliminary data.</text>
</comment>
<dbReference type="PROSITE" id="PS00463">
    <property type="entry name" value="ZN2_CY6_FUNGAL_1"/>
    <property type="match status" value="1"/>
</dbReference>
<dbReference type="InterPro" id="IPR001138">
    <property type="entry name" value="Zn2Cys6_DnaBD"/>
</dbReference>
<keyword evidence="9" id="KW-1185">Reference proteome</keyword>
<evidence type="ECO:0000313" key="9">
    <source>
        <dbReference type="Proteomes" id="UP001408356"/>
    </source>
</evidence>
<protein>
    <recommendedName>
        <fullName evidence="7">Zn(2)-C6 fungal-type domain-containing protein</fullName>
    </recommendedName>
</protein>
<reference evidence="8 9" key="1">
    <citation type="journal article" date="2024" name="J. Plant Pathol.">
        <title>Sequence and assembly of the genome of Seiridium unicorne, isolate CBS 538.82, causal agent of cypress canker disease.</title>
        <authorList>
            <person name="Scali E."/>
            <person name="Rocca G.D."/>
            <person name="Danti R."/>
            <person name="Garbelotto M."/>
            <person name="Barberini S."/>
            <person name="Baroncelli R."/>
            <person name="Emiliani G."/>
        </authorList>
    </citation>
    <scope>NUCLEOTIDE SEQUENCE [LARGE SCALE GENOMIC DNA]</scope>
    <source>
        <strain evidence="8 9">BM-138-508</strain>
    </source>
</reference>
<dbReference type="CDD" id="cd00067">
    <property type="entry name" value="GAL4"/>
    <property type="match status" value="1"/>
</dbReference>
<accession>A0ABR2UST2</accession>
<feature type="region of interest" description="Disordered" evidence="6">
    <location>
        <begin position="290"/>
        <end position="309"/>
    </location>
</feature>
<evidence type="ECO:0000313" key="8">
    <source>
        <dbReference type="EMBL" id="KAK9417646.1"/>
    </source>
</evidence>
<dbReference type="InterPro" id="IPR051089">
    <property type="entry name" value="prtT"/>
</dbReference>
<evidence type="ECO:0000256" key="1">
    <source>
        <dbReference type="ARBA" id="ARBA00004123"/>
    </source>
</evidence>
<comment type="subcellular location">
    <subcellularLocation>
        <location evidence="1">Nucleus</location>
    </subcellularLocation>
</comment>
<dbReference type="InterPro" id="IPR036864">
    <property type="entry name" value="Zn2-C6_fun-type_DNA-bd_sf"/>
</dbReference>
<evidence type="ECO:0000256" key="5">
    <source>
        <dbReference type="ARBA" id="ARBA00023242"/>
    </source>
</evidence>
<organism evidence="8 9">
    <name type="scientific">Seiridium unicorne</name>
    <dbReference type="NCBI Taxonomy" id="138068"/>
    <lineage>
        <taxon>Eukaryota</taxon>
        <taxon>Fungi</taxon>
        <taxon>Dikarya</taxon>
        <taxon>Ascomycota</taxon>
        <taxon>Pezizomycotina</taxon>
        <taxon>Sordariomycetes</taxon>
        <taxon>Xylariomycetidae</taxon>
        <taxon>Amphisphaeriales</taxon>
        <taxon>Sporocadaceae</taxon>
        <taxon>Seiridium</taxon>
    </lineage>
</organism>
<dbReference type="PANTHER" id="PTHR31845:SF32">
    <property type="entry name" value="MISCELLANEOUS ZN(II)2CYS6 TRANSCRIPTION FACTOR (EUROFUNG)-RELATED"/>
    <property type="match status" value="1"/>
</dbReference>
<keyword evidence="2" id="KW-0805">Transcription regulation</keyword>
<name>A0ABR2UST2_9PEZI</name>
<gene>
    <name evidence="8" type="ORF">SUNI508_01403</name>
</gene>
<keyword evidence="3" id="KW-0238">DNA-binding</keyword>
<dbReference type="Proteomes" id="UP001408356">
    <property type="component" value="Unassembled WGS sequence"/>
</dbReference>
<keyword evidence="4" id="KW-0804">Transcription</keyword>
<feature type="region of interest" description="Disordered" evidence="6">
    <location>
        <begin position="51"/>
        <end position="80"/>
    </location>
</feature>
<sequence>MASDTRHDGFLTPAPYGKACLSCARAKCKCFYRPEGPSCERCHRLGKHCEPGAANRKRRAPSPQHSRDPPAPPPPLVPASRLEDKLDDLVALLRCQVEKQAQVSQPTPQSTLGTTPSSSGITTNPATIERHPEVLVDTVHNTVQLLRPSSPSPLRSPIMEDISLHHIPEAVADEQLATFRRAFLPMFPFVHIGATLKSCELRNVKPFLWLNIMALATKSVSQQFAMEETIWHIISQRIVAQHFADIDLLLGVVCFASWSHYFKKDKPYMTMLAQIAVSLACELGINGDIPTRANKRNRPQPNGSQQLKRRNLEERRSILAVFHLTSAPQDDSALNGSGMARSSSIITAALLRQLNEAQQNLPAEVRTLELSIRESILRGGPDRVAGVDVQRLRELDSVLTVIESWLDVFTHMPLVDAIGIHVDNFTQFLHCIVVLFKLSVLEEPGWDLEEVRRRLDVFNVLDTTYQLVENITIVTGMVDAEGPRNGLFFKAKHLWRAIKALLVAEYSESMVTSNLHGCQKEGGANEAATVAEDISMDNFLFNLADEPWLSDIYNYDWAAEGTFETPPFAE</sequence>
<dbReference type="PANTHER" id="PTHR31845">
    <property type="entry name" value="FINGER DOMAIN PROTEIN, PUTATIVE-RELATED"/>
    <property type="match status" value="1"/>
</dbReference>
<keyword evidence="5" id="KW-0539">Nucleus</keyword>
<dbReference type="SUPFAM" id="SSF57701">
    <property type="entry name" value="Zn2/Cys6 DNA-binding domain"/>
    <property type="match status" value="1"/>
</dbReference>
<dbReference type="Gene3D" id="4.10.240.10">
    <property type="entry name" value="Zn(2)-C6 fungal-type DNA-binding domain"/>
    <property type="match status" value="1"/>
</dbReference>
<evidence type="ECO:0000256" key="2">
    <source>
        <dbReference type="ARBA" id="ARBA00023015"/>
    </source>
</evidence>
<feature type="domain" description="Zn(2)-C6 fungal-type" evidence="7">
    <location>
        <begin position="19"/>
        <end position="49"/>
    </location>
</feature>
<feature type="region of interest" description="Disordered" evidence="6">
    <location>
        <begin position="100"/>
        <end position="122"/>
    </location>
</feature>
<proteinExistence type="predicted"/>